<dbReference type="RefSeq" id="WP_262573746.1">
    <property type="nucleotide sequence ID" value="NZ_JAOQKJ010000003.1"/>
</dbReference>
<organism evidence="3 4">
    <name type="scientific">Suilimivivens aceti</name>
    <dbReference type="NCBI Taxonomy" id="2981774"/>
    <lineage>
        <taxon>Bacteria</taxon>
        <taxon>Bacillati</taxon>
        <taxon>Bacillota</taxon>
        <taxon>Clostridia</taxon>
        <taxon>Lachnospirales</taxon>
        <taxon>Lachnospiraceae</taxon>
        <taxon>Suilimivivens</taxon>
    </lineage>
</organism>
<accession>A0ABT2T0K6</accession>
<dbReference type="Proteomes" id="UP001652432">
    <property type="component" value="Unassembled WGS sequence"/>
</dbReference>
<dbReference type="PANTHER" id="PTHR44757:SF2">
    <property type="entry name" value="BIOFILM ARCHITECTURE MAINTENANCE PROTEIN MBAA"/>
    <property type="match status" value="1"/>
</dbReference>
<dbReference type="InterPro" id="IPR043128">
    <property type="entry name" value="Rev_trsase/Diguanyl_cyclase"/>
</dbReference>
<evidence type="ECO:0000259" key="2">
    <source>
        <dbReference type="PROSITE" id="PS50887"/>
    </source>
</evidence>
<feature type="domain" description="GGDEF" evidence="2">
    <location>
        <begin position="495"/>
        <end position="627"/>
    </location>
</feature>
<dbReference type="PANTHER" id="PTHR44757">
    <property type="entry name" value="DIGUANYLATE CYCLASE DGCP"/>
    <property type="match status" value="1"/>
</dbReference>
<evidence type="ECO:0000259" key="1">
    <source>
        <dbReference type="PROSITE" id="PS50883"/>
    </source>
</evidence>
<dbReference type="NCBIfam" id="TIGR00254">
    <property type="entry name" value="GGDEF"/>
    <property type="match status" value="1"/>
</dbReference>
<dbReference type="CDD" id="cd01949">
    <property type="entry name" value="GGDEF"/>
    <property type="match status" value="1"/>
</dbReference>
<evidence type="ECO:0000313" key="4">
    <source>
        <dbReference type="Proteomes" id="UP001652432"/>
    </source>
</evidence>
<name>A0ABT2T0K6_9FIRM</name>
<dbReference type="Gene3D" id="3.30.450.40">
    <property type="match status" value="1"/>
</dbReference>
<evidence type="ECO:0000313" key="3">
    <source>
        <dbReference type="EMBL" id="MCU6743800.1"/>
    </source>
</evidence>
<comment type="caution">
    <text evidence="3">The sequence shown here is derived from an EMBL/GenBank/DDBJ whole genome shotgun (WGS) entry which is preliminary data.</text>
</comment>
<dbReference type="SMART" id="SM00267">
    <property type="entry name" value="GGDEF"/>
    <property type="match status" value="1"/>
</dbReference>
<gene>
    <name evidence="3" type="ORF">OCV77_04665</name>
</gene>
<dbReference type="Pfam" id="PF00563">
    <property type="entry name" value="EAL"/>
    <property type="match status" value="1"/>
</dbReference>
<dbReference type="InterPro" id="IPR000160">
    <property type="entry name" value="GGDEF_dom"/>
</dbReference>
<dbReference type="InterPro" id="IPR052155">
    <property type="entry name" value="Biofilm_reg_signaling"/>
</dbReference>
<feature type="domain" description="EAL" evidence="1">
    <location>
        <begin position="636"/>
        <end position="894"/>
    </location>
</feature>
<keyword evidence="4" id="KW-1185">Reference proteome</keyword>
<dbReference type="Gene3D" id="3.30.70.270">
    <property type="match status" value="1"/>
</dbReference>
<dbReference type="InterPro" id="IPR029016">
    <property type="entry name" value="GAF-like_dom_sf"/>
</dbReference>
<reference evidence="3 4" key="1">
    <citation type="journal article" date="2021" name="ISME Commun">
        <title>Automated analysis of genomic sequences facilitates high-throughput and comprehensive description of bacteria.</title>
        <authorList>
            <person name="Hitch T.C.A."/>
        </authorList>
    </citation>
    <scope>NUCLEOTIDE SEQUENCE [LARGE SCALE GENOMIC DNA]</scope>
    <source>
        <strain evidence="3 4">Sanger_18</strain>
    </source>
</reference>
<dbReference type="SUPFAM" id="SSF55781">
    <property type="entry name" value="GAF domain-like"/>
    <property type="match status" value="1"/>
</dbReference>
<dbReference type="Pfam" id="PF01590">
    <property type="entry name" value="GAF"/>
    <property type="match status" value="1"/>
</dbReference>
<proteinExistence type="predicted"/>
<sequence length="904" mass="103062">MSTVEFDKRKYSTDSEYMIQNFKEKKNLEKWQKLLCQSVNVFACFVDCDGTPLTALSGNPDEAARLMKAIDQEQLQNMLTRVCESTLEDQAIEETGYSNLRMAVITARAFGRPVLNWVIFGVLSDDFEEEENDRPGLLGFESMITARAFNRVIDAVSEFSRDLVSSAAHTLNAEAESRRSQYSAKALEANLKRTEALAEIIQLLENDDAIEKLMLRILRTVGSFLDLSTAALCRRTKQRDEIDILSHWCNQKEVWGLEADAAQKKPFFIKDDDKAFILSDSSGLKKEEREELETFGIHALVVIPIMILGKVDMYGVFTEKREDRIWQKEEIKFLADAMKILQSILTRRIQKNSLAGSYACLETILDNVGGAVYVRDFETGNSLFTNRNMRGIFGEELKNGNINKLLEKTIVAEKGIGELFLEDPGKWFEVYYTKMCWVDGRNVMLVALYDETEKKVYQKKLEQQAHTDFLTGLSNRMCCERDLARYVDEAGKKKKKGALLYLDLDDFKHINDGLGHQYGDVLLKAIAHNFQRIKGIENTCYRMGGDEFVIIVAPEHYQELNRIIQEIKDIFMKPWFLKDSDYYCTMSMGVVEFPDNGEVVHELIKKADIAMYESKKAGKNRVSNYTLEIGSLSGRRLDMEKNMREATAKGNQEFEIFFQPIMDIRGEKPKCTGAEALIRWNSTELGFISPAEFIPLAEYLGLINPIGNHILREACKICSYWNQNGYPDYKVNVNLSVIQLLQSDIVEIVESAIHDSGISPCNLTLEVTESLAINDIDRMKGILGRIKELGVRIALDDFGTGYSSLNHIRELPLDVIKVDQSFIRNLEMDVYAKSFVRMIAELAQVIGVNLCVEGVETEGQFYIVSKMNVGLIQGYYFDKPLKREDFEKKYAPDLPKNQKGTKKK</sequence>
<dbReference type="EMBL" id="JAOQKJ010000003">
    <property type="protein sequence ID" value="MCU6743800.1"/>
    <property type="molecule type" value="Genomic_DNA"/>
</dbReference>
<dbReference type="InterPro" id="IPR035919">
    <property type="entry name" value="EAL_sf"/>
</dbReference>
<protein>
    <submittedName>
        <fullName evidence="3">EAL domain-containing protein</fullName>
    </submittedName>
</protein>
<dbReference type="SMART" id="SM00052">
    <property type="entry name" value="EAL"/>
    <property type="match status" value="1"/>
</dbReference>
<dbReference type="PROSITE" id="PS50883">
    <property type="entry name" value="EAL"/>
    <property type="match status" value="1"/>
</dbReference>
<dbReference type="CDD" id="cd01948">
    <property type="entry name" value="EAL"/>
    <property type="match status" value="1"/>
</dbReference>
<dbReference type="InterPro" id="IPR003018">
    <property type="entry name" value="GAF"/>
</dbReference>
<dbReference type="SUPFAM" id="SSF55073">
    <property type="entry name" value="Nucleotide cyclase"/>
    <property type="match status" value="1"/>
</dbReference>
<dbReference type="SUPFAM" id="SSF141868">
    <property type="entry name" value="EAL domain-like"/>
    <property type="match status" value="1"/>
</dbReference>
<dbReference type="PROSITE" id="PS50887">
    <property type="entry name" value="GGDEF"/>
    <property type="match status" value="1"/>
</dbReference>
<dbReference type="Gene3D" id="3.20.20.450">
    <property type="entry name" value="EAL domain"/>
    <property type="match status" value="1"/>
</dbReference>
<dbReference type="InterPro" id="IPR029787">
    <property type="entry name" value="Nucleotide_cyclase"/>
</dbReference>
<dbReference type="InterPro" id="IPR001633">
    <property type="entry name" value="EAL_dom"/>
</dbReference>
<dbReference type="Pfam" id="PF00990">
    <property type="entry name" value="GGDEF"/>
    <property type="match status" value="1"/>
</dbReference>